<dbReference type="PROSITE" id="PS50949">
    <property type="entry name" value="HTH_GNTR"/>
    <property type="match status" value="1"/>
</dbReference>
<evidence type="ECO:0000256" key="1">
    <source>
        <dbReference type="ARBA" id="ARBA00023015"/>
    </source>
</evidence>
<dbReference type="PRINTS" id="PR00035">
    <property type="entry name" value="HTHGNTR"/>
</dbReference>
<keyword evidence="1" id="KW-0805">Transcription regulation</keyword>
<evidence type="ECO:0000256" key="3">
    <source>
        <dbReference type="ARBA" id="ARBA00023163"/>
    </source>
</evidence>
<reference evidence="6 7" key="1">
    <citation type="journal article" date="2012" name="Science">
        <title>Ecological populations of bacteria act as socially cohesive units of antibiotic production and resistance.</title>
        <authorList>
            <person name="Cordero O.X."/>
            <person name="Wildschutte H."/>
            <person name="Kirkup B."/>
            <person name="Proehl S."/>
            <person name="Ngo L."/>
            <person name="Hussain F."/>
            <person name="Le Roux F."/>
            <person name="Mincer T."/>
            <person name="Polz M.F."/>
        </authorList>
    </citation>
    <scope>NUCLEOTIDE SEQUENCE [LARGE SCALE GENOMIC DNA]</scope>
    <source>
        <strain evidence="6 7">FF-454</strain>
    </source>
</reference>
<dbReference type="Proteomes" id="UP000095039">
    <property type="component" value="Unassembled WGS sequence"/>
</dbReference>
<dbReference type="InterPro" id="IPR036388">
    <property type="entry name" value="WH-like_DNA-bd_sf"/>
</dbReference>
<dbReference type="Pfam" id="PF07702">
    <property type="entry name" value="UTRA"/>
    <property type="match status" value="1"/>
</dbReference>
<dbReference type="PANTHER" id="PTHR44846">
    <property type="entry name" value="MANNOSYL-D-GLYCERATE TRANSPORT/METABOLISM SYSTEM REPRESSOR MNGR-RELATED"/>
    <property type="match status" value="1"/>
</dbReference>
<dbReference type="InterPro" id="IPR050679">
    <property type="entry name" value="Bact_HTH_transcr_reg"/>
</dbReference>
<dbReference type="InterPro" id="IPR028978">
    <property type="entry name" value="Chorismate_lyase_/UTRA_dom_sf"/>
</dbReference>
<dbReference type="Gene3D" id="1.10.10.10">
    <property type="entry name" value="Winged helix-like DNA-binding domain superfamily/Winged helix DNA-binding domain"/>
    <property type="match status" value="1"/>
</dbReference>
<dbReference type="InterPro" id="IPR011663">
    <property type="entry name" value="UTRA"/>
</dbReference>
<evidence type="ECO:0000256" key="2">
    <source>
        <dbReference type="ARBA" id="ARBA00023125"/>
    </source>
</evidence>
<dbReference type="CDD" id="cd07377">
    <property type="entry name" value="WHTH_GntR"/>
    <property type="match status" value="1"/>
</dbReference>
<protein>
    <recommendedName>
        <fullName evidence="4">Histidine utilization repressor</fullName>
    </recommendedName>
</protein>
<evidence type="ECO:0000313" key="7">
    <source>
        <dbReference type="Proteomes" id="UP000095039"/>
    </source>
</evidence>
<accession>A0A1E5C9F2</accession>
<dbReference type="SUPFAM" id="SSF64288">
    <property type="entry name" value="Chorismate lyase-like"/>
    <property type="match status" value="1"/>
</dbReference>
<keyword evidence="7" id="KW-1185">Reference proteome</keyword>
<dbReference type="PANTHER" id="PTHR44846:SF16">
    <property type="entry name" value="TRANSCRIPTIONAL REGULATOR PHNF-RELATED"/>
    <property type="match status" value="1"/>
</dbReference>
<dbReference type="SUPFAM" id="SSF46785">
    <property type="entry name" value="Winged helix' DNA-binding domain"/>
    <property type="match status" value="1"/>
</dbReference>
<dbReference type="GO" id="GO:0045892">
    <property type="term" value="P:negative regulation of DNA-templated transcription"/>
    <property type="evidence" value="ECO:0007669"/>
    <property type="project" value="UniProtKB-UniRule"/>
</dbReference>
<dbReference type="AlphaFoldDB" id="A0A1E5C9F2"/>
<dbReference type="GO" id="GO:0006547">
    <property type="term" value="P:L-histidine metabolic process"/>
    <property type="evidence" value="ECO:0007669"/>
    <property type="project" value="UniProtKB-UniRule"/>
</dbReference>
<dbReference type="Pfam" id="PF00392">
    <property type="entry name" value="GntR"/>
    <property type="match status" value="1"/>
</dbReference>
<sequence length="235" mass="26917">MTATPRFKQIQEYLQKKIESREWPVGTRVPTEAELCEQFSVSRMTVNKAVRDLVNEGWLERTPRLGTFVCQKKAESPLMDIRNIADEVQERGQRYHSEIVSLQSISSPEDVAMRLGMMLGSEVYKSEIVHFADDMPIQLEIRWVNPAHAPDYLKQNFSTITPNQYLVSQCPLSTIEHTVEAILPPPHVALHLSMDSRHPCLLLHRRTWSEGQLISAALLYHPGDRYKLSARAVLD</sequence>
<dbReference type="SMART" id="SM00866">
    <property type="entry name" value="UTRA"/>
    <property type="match status" value="1"/>
</dbReference>
<dbReference type="Gene3D" id="3.40.1410.10">
    <property type="entry name" value="Chorismate lyase-like"/>
    <property type="match status" value="1"/>
</dbReference>
<feature type="domain" description="HTH gntR-type" evidence="5">
    <location>
        <begin position="4"/>
        <end position="72"/>
    </location>
</feature>
<dbReference type="FunFam" id="1.10.10.10:FF:000079">
    <property type="entry name" value="GntR family transcriptional regulator"/>
    <property type="match status" value="1"/>
</dbReference>
<comment type="caution">
    <text evidence="6">The sequence shown here is derived from an EMBL/GenBank/DDBJ whole genome shotgun (WGS) entry which is preliminary data.</text>
</comment>
<evidence type="ECO:0000256" key="4">
    <source>
        <dbReference type="NCBIfam" id="TIGR02018"/>
    </source>
</evidence>
<evidence type="ECO:0000313" key="6">
    <source>
        <dbReference type="EMBL" id="OEE62120.1"/>
    </source>
</evidence>
<dbReference type="NCBIfam" id="TIGR02018">
    <property type="entry name" value="his_ut_repres"/>
    <property type="match status" value="1"/>
</dbReference>
<keyword evidence="2" id="KW-0238">DNA-binding</keyword>
<organism evidence="6 7">
    <name type="scientific">Enterovibrio norvegicus FF-454</name>
    <dbReference type="NCBI Taxonomy" id="1185651"/>
    <lineage>
        <taxon>Bacteria</taxon>
        <taxon>Pseudomonadati</taxon>
        <taxon>Pseudomonadota</taxon>
        <taxon>Gammaproteobacteria</taxon>
        <taxon>Vibrionales</taxon>
        <taxon>Vibrionaceae</taxon>
        <taxon>Enterovibrio</taxon>
    </lineage>
</organism>
<dbReference type="RefSeq" id="WP_016962072.1">
    <property type="nucleotide sequence ID" value="NZ_AJWN02000040.1"/>
</dbReference>
<dbReference type="GO" id="GO:0003677">
    <property type="term" value="F:DNA binding"/>
    <property type="evidence" value="ECO:0007669"/>
    <property type="project" value="UniProtKB-UniRule"/>
</dbReference>
<proteinExistence type="predicted"/>
<dbReference type="GO" id="GO:0003700">
    <property type="term" value="F:DNA-binding transcription factor activity"/>
    <property type="evidence" value="ECO:0007669"/>
    <property type="project" value="UniProtKB-UniRule"/>
</dbReference>
<keyword evidence="3" id="KW-0804">Transcription</keyword>
<dbReference type="InterPro" id="IPR036390">
    <property type="entry name" value="WH_DNA-bd_sf"/>
</dbReference>
<name>A0A1E5C9F2_9GAMM</name>
<dbReference type="InterPro" id="IPR010248">
    <property type="entry name" value="His_ut_repres"/>
</dbReference>
<evidence type="ECO:0000259" key="5">
    <source>
        <dbReference type="PROSITE" id="PS50949"/>
    </source>
</evidence>
<dbReference type="EMBL" id="AJWN02000040">
    <property type="protein sequence ID" value="OEE62120.1"/>
    <property type="molecule type" value="Genomic_DNA"/>
</dbReference>
<dbReference type="SMART" id="SM00345">
    <property type="entry name" value="HTH_GNTR"/>
    <property type="match status" value="1"/>
</dbReference>
<dbReference type="InterPro" id="IPR000524">
    <property type="entry name" value="Tscrpt_reg_HTH_GntR"/>
</dbReference>
<gene>
    <name evidence="6" type="ORF">A1OK_01035</name>
</gene>